<dbReference type="GO" id="GO:0005874">
    <property type="term" value="C:microtubule"/>
    <property type="evidence" value="ECO:0007669"/>
    <property type="project" value="TreeGrafter"/>
</dbReference>
<dbReference type="AlphaFoldDB" id="D8UKF5"/>
<name>D8UKF5_VOLCA</name>
<dbReference type="Gene3D" id="3.40.850.10">
    <property type="entry name" value="Kinesin motor domain"/>
    <property type="match status" value="1"/>
</dbReference>
<keyword evidence="1" id="KW-0505">Motor protein</keyword>
<feature type="non-terminal residue" evidence="3">
    <location>
        <position position="131"/>
    </location>
</feature>
<dbReference type="Pfam" id="PF00225">
    <property type="entry name" value="Kinesin"/>
    <property type="match status" value="1"/>
</dbReference>
<evidence type="ECO:0000313" key="4">
    <source>
        <dbReference type="Proteomes" id="UP000001058"/>
    </source>
</evidence>
<dbReference type="Proteomes" id="UP000001058">
    <property type="component" value="Unassembled WGS sequence"/>
</dbReference>
<protein>
    <submittedName>
        <fullName evidence="3">KifC1 kinesin</fullName>
    </submittedName>
</protein>
<dbReference type="InterPro" id="IPR036961">
    <property type="entry name" value="Kinesin_motor_dom_sf"/>
</dbReference>
<dbReference type="EMBL" id="GL378446">
    <property type="protein sequence ID" value="EFJ39793.1"/>
    <property type="molecule type" value="Genomic_DNA"/>
</dbReference>
<dbReference type="InterPro" id="IPR027640">
    <property type="entry name" value="Kinesin-like_fam"/>
</dbReference>
<proteinExistence type="predicted"/>
<dbReference type="GO" id="GO:0016887">
    <property type="term" value="F:ATP hydrolysis activity"/>
    <property type="evidence" value="ECO:0007669"/>
    <property type="project" value="TreeGrafter"/>
</dbReference>
<reference evidence="3 4" key="1">
    <citation type="journal article" date="2010" name="Science">
        <title>Genomic analysis of organismal complexity in the multicellular green alga Volvox carteri.</title>
        <authorList>
            <person name="Prochnik S.E."/>
            <person name="Umen J."/>
            <person name="Nedelcu A.M."/>
            <person name="Hallmann A."/>
            <person name="Miller S.M."/>
            <person name="Nishii I."/>
            <person name="Ferris P."/>
            <person name="Kuo A."/>
            <person name="Mitros T."/>
            <person name="Fritz-Laylin L.K."/>
            <person name="Hellsten U."/>
            <person name="Chapman J."/>
            <person name="Simakov O."/>
            <person name="Rensing S.A."/>
            <person name="Terry A."/>
            <person name="Pangilinan J."/>
            <person name="Kapitonov V."/>
            <person name="Jurka J."/>
            <person name="Salamov A."/>
            <person name="Shapiro H."/>
            <person name="Schmutz J."/>
            <person name="Grimwood J."/>
            <person name="Lindquist E."/>
            <person name="Lucas S."/>
            <person name="Grigoriev I.V."/>
            <person name="Schmitt R."/>
            <person name="Kirk D."/>
            <person name="Rokhsar D.S."/>
        </authorList>
    </citation>
    <scope>NUCLEOTIDE SEQUENCE [LARGE SCALE GENOMIC DNA]</scope>
    <source>
        <strain evidence="4">f. Nagariensis / Eve</strain>
    </source>
</reference>
<dbReference type="SUPFAM" id="SSF52540">
    <property type="entry name" value="P-loop containing nucleoside triphosphate hydrolases"/>
    <property type="match status" value="1"/>
</dbReference>
<dbReference type="InterPro" id="IPR001752">
    <property type="entry name" value="Kinesin_motor_dom"/>
</dbReference>
<evidence type="ECO:0000313" key="3">
    <source>
        <dbReference type="EMBL" id="EFJ39793.1"/>
    </source>
</evidence>
<dbReference type="GO" id="GO:0005871">
    <property type="term" value="C:kinesin complex"/>
    <property type="evidence" value="ECO:0007669"/>
    <property type="project" value="TreeGrafter"/>
</dbReference>
<evidence type="ECO:0000256" key="1">
    <source>
        <dbReference type="ARBA" id="ARBA00023175"/>
    </source>
</evidence>
<dbReference type="GO" id="GO:0007018">
    <property type="term" value="P:microtubule-based movement"/>
    <property type="evidence" value="ECO:0007669"/>
    <property type="project" value="InterPro"/>
</dbReference>
<feature type="domain" description="Kinesin motor" evidence="2">
    <location>
        <begin position="19"/>
        <end position="131"/>
    </location>
</feature>
<dbReference type="KEGG" id="vcn:VOLCADRAFT_100541"/>
<dbReference type="InterPro" id="IPR027417">
    <property type="entry name" value="P-loop_NTPase"/>
</dbReference>
<dbReference type="PANTHER" id="PTHR24115">
    <property type="entry name" value="KINESIN-RELATED"/>
    <property type="match status" value="1"/>
</dbReference>
<keyword evidence="4" id="KW-1185">Reference proteome</keyword>
<dbReference type="RefSeq" id="XP_002959144.1">
    <property type="nucleotide sequence ID" value="XM_002959098.1"/>
</dbReference>
<sequence length="131" mass="14293">MDKIYNPNQTCRCHHGGGVKDMPAAINLLASVKSRWKTCKTRMNGASSSSHCLVVLTIACDHPVANQHCSDRFEGILVTGEDAEQQVRRAQEESIAINTSLAALGRVFMALSKEDTAHVTLRDNPLTCSLQ</sequence>
<gene>
    <name evidence="3" type="ORF">VOLCADRAFT_100541</name>
</gene>
<dbReference type="GO" id="GO:0005524">
    <property type="term" value="F:ATP binding"/>
    <property type="evidence" value="ECO:0007669"/>
    <property type="project" value="InterPro"/>
</dbReference>
<dbReference type="GO" id="GO:0008017">
    <property type="term" value="F:microtubule binding"/>
    <property type="evidence" value="ECO:0007669"/>
    <property type="project" value="InterPro"/>
</dbReference>
<evidence type="ECO:0000259" key="2">
    <source>
        <dbReference type="Pfam" id="PF00225"/>
    </source>
</evidence>
<dbReference type="GO" id="GO:0003777">
    <property type="term" value="F:microtubule motor activity"/>
    <property type="evidence" value="ECO:0007669"/>
    <property type="project" value="InterPro"/>
</dbReference>
<accession>D8UKF5</accession>
<dbReference type="InParanoid" id="D8UKF5"/>
<organism evidence="4">
    <name type="scientific">Volvox carteri f. nagariensis</name>
    <dbReference type="NCBI Taxonomy" id="3068"/>
    <lineage>
        <taxon>Eukaryota</taxon>
        <taxon>Viridiplantae</taxon>
        <taxon>Chlorophyta</taxon>
        <taxon>core chlorophytes</taxon>
        <taxon>Chlorophyceae</taxon>
        <taxon>CS clade</taxon>
        <taxon>Chlamydomonadales</taxon>
        <taxon>Volvocaceae</taxon>
        <taxon>Volvox</taxon>
    </lineage>
</organism>
<dbReference type="GeneID" id="9626045"/>